<dbReference type="OrthoDB" id="9801557at2"/>
<protein>
    <submittedName>
        <fullName evidence="2">Sodium:glutamate symporter</fullName>
    </submittedName>
</protein>
<feature type="transmembrane region" description="Helical" evidence="1">
    <location>
        <begin position="38"/>
        <end position="60"/>
    </location>
</feature>
<dbReference type="EMBL" id="CP014672">
    <property type="protein sequence ID" value="ANW99274.1"/>
    <property type="molecule type" value="Genomic_DNA"/>
</dbReference>
<feature type="transmembrane region" description="Helical" evidence="1">
    <location>
        <begin position="110"/>
        <end position="130"/>
    </location>
</feature>
<dbReference type="GO" id="GO:0015813">
    <property type="term" value="P:L-glutamate transmembrane transport"/>
    <property type="evidence" value="ECO:0007669"/>
    <property type="project" value="InterPro"/>
</dbReference>
<dbReference type="PANTHER" id="PTHR36178">
    <property type="entry name" value="SLR0625 PROTEIN"/>
    <property type="match status" value="1"/>
</dbReference>
<dbReference type="GO" id="GO:0016020">
    <property type="term" value="C:membrane"/>
    <property type="evidence" value="ECO:0007669"/>
    <property type="project" value="InterPro"/>
</dbReference>
<evidence type="ECO:0000313" key="2">
    <source>
        <dbReference type="EMBL" id="ANW99274.1"/>
    </source>
</evidence>
<evidence type="ECO:0000313" key="3">
    <source>
        <dbReference type="Proteomes" id="UP000092971"/>
    </source>
</evidence>
<feature type="transmembrane region" description="Helical" evidence="1">
    <location>
        <begin position="72"/>
        <end position="89"/>
    </location>
</feature>
<proteinExistence type="predicted"/>
<evidence type="ECO:0000256" key="1">
    <source>
        <dbReference type="SAM" id="Phobius"/>
    </source>
</evidence>
<dbReference type="InterPro" id="IPR004445">
    <property type="entry name" value="GltS"/>
</dbReference>
<feature type="transmembrane region" description="Helical" evidence="1">
    <location>
        <begin position="170"/>
        <end position="194"/>
    </location>
</feature>
<reference evidence="2 3" key="1">
    <citation type="submission" date="2016-02" db="EMBL/GenBank/DDBJ databases">
        <title>Comparison of Clostridium stercorarium subspecies using comparative genomics and transcriptomics.</title>
        <authorList>
            <person name="Schellenberg J."/>
            <person name="Thallinger G."/>
            <person name="Levin D.B."/>
            <person name="Zhang X."/>
            <person name="Alvare G."/>
            <person name="Fristensky B."/>
            <person name="Sparling R."/>
        </authorList>
    </citation>
    <scope>NUCLEOTIDE SEQUENCE [LARGE SCALE GENOMIC DNA]</scope>
    <source>
        <strain evidence="2 3">DSM 2910</strain>
    </source>
</reference>
<organism evidence="2 3">
    <name type="scientific">Thermoclostridium stercorarium subsp. thermolacticum DSM 2910</name>
    <dbReference type="NCBI Taxonomy" id="1121336"/>
    <lineage>
        <taxon>Bacteria</taxon>
        <taxon>Bacillati</taxon>
        <taxon>Bacillota</taxon>
        <taxon>Clostridia</taxon>
        <taxon>Eubacteriales</taxon>
        <taxon>Oscillospiraceae</taxon>
        <taxon>Thermoclostridium</taxon>
    </lineage>
</organism>
<feature type="transmembrane region" description="Helical" evidence="1">
    <location>
        <begin position="340"/>
        <end position="360"/>
    </location>
</feature>
<feature type="transmembrane region" description="Helical" evidence="1">
    <location>
        <begin position="437"/>
        <end position="458"/>
    </location>
</feature>
<feature type="transmembrane region" description="Helical" evidence="1">
    <location>
        <begin position="312"/>
        <end position="334"/>
    </location>
</feature>
<feature type="transmembrane region" description="Helical" evidence="1">
    <location>
        <begin position="405"/>
        <end position="425"/>
    </location>
</feature>
<dbReference type="AlphaFoldDB" id="A0A1B1YET5"/>
<dbReference type="Proteomes" id="UP000092971">
    <property type="component" value="Chromosome"/>
</dbReference>
<keyword evidence="1" id="KW-0472">Membrane</keyword>
<gene>
    <name evidence="2" type="ORF">CSTERTH_09665</name>
</gene>
<feature type="transmembrane region" description="Helical" evidence="1">
    <location>
        <begin position="271"/>
        <end position="291"/>
    </location>
</feature>
<accession>A0A1B1YET5</accession>
<dbReference type="PANTHER" id="PTHR36178:SF1">
    <property type="entry name" value="SODIUM_GLUTAMATE SYMPORTER"/>
    <property type="match status" value="1"/>
</dbReference>
<keyword evidence="1" id="KW-0812">Transmembrane</keyword>
<feature type="transmembrane region" description="Helical" evidence="1">
    <location>
        <begin position="6"/>
        <end position="26"/>
    </location>
</feature>
<feature type="transmembrane region" description="Helical" evidence="1">
    <location>
        <begin position="233"/>
        <end position="251"/>
    </location>
</feature>
<dbReference type="GO" id="GO:0015501">
    <property type="term" value="F:glutamate:sodium symporter activity"/>
    <property type="evidence" value="ECO:0007669"/>
    <property type="project" value="InterPro"/>
</dbReference>
<keyword evidence="1" id="KW-1133">Transmembrane helix</keyword>
<sequence>MENGWIIALYFSGIAACLGIATVLKLKVRIFQKHLMPTSMLAGAIGFIALQLARYVFGWLDEETLRKIQHELGYLVSHLMAIGFIALALKDRNKKRNTDIVNTGYAIVKTYMVQGILGFGISLFLARFFYPDMFPPLGMMLPLGFAQGPGQAVNIGIKWEEAGFTDGANIGLAIANLGFVWALVGGVPFLNFLLKRVYKNHKKYGINEVKDMELEKHTKRTMFVPKSMHIDDLTIQLLLIGSAYLVTYLLLWGMSKILTHLGTFGETVSEMLWGFNFVIGTVVALAARGIIDRLRVKRVIRHKYADNYLLQRISTSSFDFMITASLAAVSLSVLKSNLGPILIITTAGGLFMMVYCYYLGKMIYKDEQLEHIIALYGLWTGTITTGIALLREIDPYAKSRVSENLVLGSGFAIFVGFPLMFILALPIHGFKHNQPIYYFWTFVAMIAMDILMTVLLYLNRPGRKQEGKQNKKRV</sequence>
<name>A0A1B1YET5_THEST</name>